<dbReference type="OrthoDB" id="10250105at2759"/>
<comment type="caution">
    <text evidence="4">The sequence shown here is derived from an EMBL/GenBank/DDBJ whole genome shotgun (WGS) entry which is preliminary data.</text>
</comment>
<keyword evidence="2" id="KW-0436">Ligase</keyword>
<dbReference type="PROSITE" id="PS51733">
    <property type="entry name" value="BPL_LPL_CATALYTIC"/>
    <property type="match status" value="1"/>
</dbReference>
<dbReference type="SUPFAM" id="SSF55681">
    <property type="entry name" value="Class II aaRS and biotin synthetases"/>
    <property type="match status" value="1"/>
</dbReference>
<dbReference type="GO" id="GO:0004077">
    <property type="term" value="F:biotin--[biotin carboxyl-carrier protein] ligase activity"/>
    <property type="evidence" value="ECO:0007669"/>
    <property type="project" value="InterPro"/>
</dbReference>
<dbReference type="InterPro" id="IPR004408">
    <property type="entry name" value="Biotin_CoA_COase_ligase"/>
</dbReference>
<sequence length="395" mass="42558">MSFSSSLVNIVAFFQSNHASSHFNQIKQDLVMEGANINIHEGRACCDPALPQHGQHDDKDCFSGHRCMSHLKSTSLGHLLLVTPEITSTQDFIRQNSSRLGSGVVMVADKQSSGKGRGGNSWTSPKGCLMMSAISRLAIPGAWAPFINYVVSLAVVQGVEDAVKVVEPRLPTSSLGIRIKWPNDIYSTAGLKLGGILIHTTWSSDSFNVVTGIGLNVTNGQPTTCLMELLESCLINREKDYAVVGTTGSTSSSSGQYVQDAADGAAAAAASPRDDVKGSALLRFDRELLTACILNQLERCFMTFEAKGFEPLKEAYLSAWLHSEQQIVAYDPDTIAPVKSSSGLLSPDLGVQLTIKGLSQSGFLLAEDMYGCQHELTPDGNSLDMMRNLIKRKIT</sequence>
<evidence type="ECO:0000259" key="3">
    <source>
        <dbReference type="PROSITE" id="PS51733"/>
    </source>
</evidence>
<name>A0A250WYG6_9CHLO</name>
<dbReference type="GO" id="GO:0005737">
    <property type="term" value="C:cytoplasm"/>
    <property type="evidence" value="ECO:0007669"/>
    <property type="project" value="TreeGrafter"/>
</dbReference>
<dbReference type="AlphaFoldDB" id="A0A250WYG6"/>
<evidence type="ECO:0000313" key="4">
    <source>
        <dbReference type="EMBL" id="GAX75825.1"/>
    </source>
</evidence>
<accession>A0A250WYG6</accession>
<reference evidence="4 5" key="1">
    <citation type="submission" date="2017-08" db="EMBL/GenBank/DDBJ databases">
        <title>Acidophilic green algal genome provides insights into adaptation to an acidic environment.</title>
        <authorList>
            <person name="Hirooka S."/>
            <person name="Hirose Y."/>
            <person name="Kanesaki Y."/>
            <person name="Higuchi S."/>
            <person name="Fujiwara T."/>
            <person name="Onuma R."/>
            <person name="Era A."/>
            <person name="Ohbayashi R."/>
            <person name="Uzuka A."/>
            <person name="Nozaki H."/>
            <person name="Yoshikawa H."/>
            <person name="Miyagishima S.Y."/>
        </authorList>
    </citation>
    <scope>NUCLEOTIDE SEQUENCE [LARGE SCALE GENOMIC DNA]</scope>
    <source>
        <strain evidence="4 5">NIES-2499</strain>
    </source>
</reference>
<comment type="similarity">
    <text evidence="1">Belongs to the biotin--protein ligase family.</text>
</comment>
<proteinExistence type="inferred from homology"/>
<dbReference type="PANTHER" id="PTHR12835:SF5">
    <property type="entry name" value="BIOTIN--PROTEIN LIGASE"/>
    <property type="match status" value="1"/>
</dbReference>
<dbReference type="EMBL" id="BEGY01000014">
    <property type="protein sequence ID" value="GAX75825.1"/>
    <property type="molecule type" value="Genomic_DNA"/>
</dbReference>
<gene>
    <name evidence="4" type="ORF">CEUSTIGMA_g3268.t1</name>
</gene>
<protein>
    <recommendedName>
        <fullName evidence="3">BPL/LPL catalytic domain-containing protein</fullName>
    </recommendedName>
</protein>
<evidence type="ECO:0000256" key="2">
    <source>
        <dbReference type="ARBA" id="ARBA00022598"/>
    </source>
</evidence>
<dbReference type="CDD" id="cd16442">
    <property type="entry name" value="BPL"/>
    <property type="match status" value="1"/>
</dbReference>
<dbReference type="Proteomes" id="UP000232323">
    <property type="component" value="Unassembled WGS sequence"/>
</dbReference>
<dbReference type="Pfam" id="PF03099">
    <property type="entry name" value="BPL_LplA_LipB"/>
    <property type="match status" value="1"/>
</dbReference>
<feature type="domain" description="BPL/LPL catalytic" evidence="3">
    <location>
        <begin position="65"/>
        <end position="260"/>
    </location>
</feature>
<dbReference type="Gene3D" id="3.30.930.10">
    <property type="entry name" value="Bira Bifunctional Protein, Domain 2"/>
    <property type="match status" value="1"/>
</dbReference>
<dbReference type="InterPro" id="IPR004143">
    <property type="entry name" value="BPL_LPL_catalytic"/>
</dbReference>
<dbReference type="STRING" id="1157962.A0A250WYG6"/>
<dbReference type="InterPro" id="IPR045864">
    <property type="entry name" value="aa-tRNA-synth_II/BPL/LPL"/>
</dbReference>
<evidence type="ECO:0000313" key="5">
    <source>
        <dbReference type="Proteomes" id="UP000232323"/>
    </source>
</evidence>
<dbReference type="PANTHER" id="PTHR12835">
    <property type="entry name" value="BIOTIN PROTEIN LIGASE"/>
    <property type="match status" value="1"/>
</dbReference>
<keyword evidence="5" id="KW-1185">Reference proteome</keyword>
<dbReference type="NCBIfam" id="TIGR00121">
    <property type="entry name" value="birA_ligase"/>
    <property type="match status" value="1"/>
</dbReference>
<evidence type="ECO:0000256" key="1">
    <source>
        <dbReference type="ARBA" id="ARBA00009934"/>
    </source>
</evidence>
<organism evidence="4 5">
    <name type="scientific">Chlamydomonas eustigma</name>
    <dbReference type="NCBI Taxonomy" id="1157962"/>
    <lineage>
        <taxon>Eukaryota</taxon>
        <taxon>Viridiplantae</taxon>
        <taxon>Chlorophyta</taxon>
        <taxon>core chlorophytes</taxon>
        <taxon>Chlorophyceae</taxon>
        <taxon>CS clade</taxon>
        <taxon>Chlamydomonadales</taxon>
        <taxon>Chlamydomonadaceae</taxon>
        <taxon>Chlamydomonas</taxon>
    </lineage>
</organism>